<dbReference type="AlphaFoldDB" id="G8LSV4"/>
<dbReference type="EC" id="4.1.1.19" evidence="8"/>
<dbReference type="PANTHER" id="PTHR43277:SF4">
    <property type="entry name" value="ARGININE DECARBOXYLASE"/>
    <property type="match status" value="1"/>
</dbReference>
<dbReference type="SUPFAM" id="SSF53383">
    <property type="entry name" value="PLP-dependent transferases"/>
    <property type="match status" value="1"/>
</dbReference>
<dbReference type="InterPro" id="IPR008286">
    <property type="entry name" value="Prn/Lys/Arg_de-COase_C"/>
</dbReference>
<evidence type="ECO:0000256" key="5">
    <source>
        <dbReference type="ARBA" id="ARBA00023239"/>
    </source>
</evidence>
<dbReference type="eggNOG" id="COG1982">
    <property type="taxonomic scope" value="Bacteria"/>
</dbReference>
<evidence type="ECO:0000256" key="2">
    <source>
        <dbReference type="ARBA" id="ARBA00010671"/>
    </source>
</evidence>
<dbReference type="Pfam" id="PF01276">
    <property type="entry name" value="OKR_DC_1"/>
    <property type="match status" value="1"/>
</dbReference>
<dbReference type="PANTHER" id="PTHR43277">
    <property type="entry name" value="ARGININE DECARBOXYLASE"/>
    <property type="match status" value="1"/>
</dbReference>
<reference evidence="9" key="1">
    <citation type="submission" date="2011-12" db="EMBL/GenBank/DDBJ databases">
        <title>Complete sequence of Clostridium clariflavum DSM 19732.</title>
        <authorList>
            <consortium name="US DOE Joint Genome Institute"/>
            <person name="Lucas S."/>
            <person name="Han J."/>
            <person name="Lapidus A."/>
            <person name="Cheng J.-F."/>
            <person name="Goodwin L."/>
            <person name="Pitluck S."/>
            <person name="Peters L."/>
            <person name="Teshima H."/>
            <person name="Detter J.C."/>
            <person name="Han C."/>
            <person name="Tapia R."/>
            <person name="Land M."/>
            <person name="Hauser L."/>
            <person name="Kyrpides N."/>
            <person name="Ivanova N."/>
            <person name="Pagani I."/>
            <person name="Kitzmiller T."/>
            <person name="Lynd L."/>
            <person name="Izquierdo J."/>
            <person name="Woyke T."/>
        </authorList>
    </citation>
    <scope>NUCLEOTIDE SEQUENCE [LARGE SCALE GENOMIC DNA]</scope>
    <source>
        <strain evidence="9">DSM 19732 / NBRC 101661 / EBR45</strain>
    </source>
</reference>
<organism evidence="8 9">
    <name type="scientific">Acetivibrio clariflavus (strain DSM 19732 / NBRC 101661 / EBR45)</name>
    <name type="common">Clostridium clariflavum</name>
    <dbReference type="NCBI Taxonomy" id="720554"/>
    <lineage>
        <taxon>Bacteria</taxon>
        <taxon>Bacillati</taxon>
        <taxon>Bacillota</taxon>
        <taxon>Clostridia</taxon>
        <taxon>Eubacteriales</taxon>
        <taxon>Oscillospiraceae</taxon>
        <taxon>Acetivibrio</taxon>
    </lineage>
</organism>
<dbReference type="Pfam" id="PF03711">
    <property type="entry name" value="OKR_DC_1_C"/>
    <property type="match status" value="1"/>
</dbReference>
<dbReference type="HOGENOM" id="CLU_025925_2_1_9"/>
<proteinExistence type="inferred from homology"/>
<dbReference type="EMBL" id="CP003065">
    <property type="protein sequence ID" value="AEV70467.1"/>
    <property type="molecule type" value="Genomic_DNA"/>
</dbReference>
<feature type="domain" description="Orn/Lys/Arg decarboxylase C-terminal" evidence="7">
    <location>
        <begin position="363"/>
        <end position="470"/>
    </location>
</feature>
<evidence type="ECO:0000259" key="7">
    <source>
        <dbReference type="Pfam" id="PF03711"/>
    </source>
</evidence>
<evidence type="ECO:0000259" key="6">
    <source>
        <dbReference type="Pfam" id="PF01276"/>
    </source>
</evidence>
<dbReference type="STRING" id="720554.Clocl_4031"/>
<gene>
    <name evidence="8" type="ordered locus">Clocl_4031</name>
</gene>
<evidence type="ECO:0000313" key="8">
    <source>
        <dbReference type="EMBL" id="AEV70467.1"/>
    </source>
</evidence>
<dbReference type="InterPro" id="IPR052357">
    <property type="entry name" value="Orn_Lys_Arg_decarboxylase-I"/>
</dbReference>
<dbReference type="RefSeq" id="WP_014256966.1">
    <property type="nucleotide sequence ID" value="NC_016627.1"/>
</dbReference>
<keyword evidence="3" id="KW-0210">Decarboxylase</keyword>
<dbReference type="GO" id="GO:0008792">
    <property type="term" value="F:arginine decarboxylase activity"/>
    <property type="evidence" value="ECO:0007669"/>
    <property type="project" value="UniProtKB-EC"/>
</dbReference>
<dbReference type="CDD" id="cd00615">
    <property type="entry name" value="Orn_deC_like"/>
    <property type="match status" value="1"/>
</dbReference>
<name>G8LSV4_ACECE</name>
<comment type="cofactor">
    <cofactor evidence="1">
        <name>pyridoxal 5'-phosphate</name>
        <dbReference type="ChEBI" id="CHEBI:597326"/>
    </cofactor>
</comment>
<evidence type="ECO:0000256" key="3">
    <source>
        <dbReference type="ARBA" id="ARBA00022793"/>
    </source>
</evidence>
<keyword evidence="4" id="KW-0663">Pyridoxal phosphate</keyword>
<dbReference type="Gene3D" id="3.90.105.10">
    <property type="entry name" value="Molybdopterin biosynthesis moea protein, domain 2"/>
    <property type="match status" value="1"/>
</dbReference>
<dbReference type="InterPro" id="IPR015424">
    <property type="entry name" value="PyrdxlP-dep_Trfase"/>
</dbReference>
<dbReference type="Gene3D" id="3.40.640.10">
    <property type="entry name" value="Type I PLP-dependent aspartate aminotransferase-like (Major domain)"/>
    <property type="match status" value="1"/>
</dbReference>
<evidence type="ECO:0000256" key="1">
    <source>
        <dbReference type="ARBA" id="ARBA00001933"/>
    </source>
</evidence>
<evidence type="ECO:0000256" key="4">
    <source>
        <dbReference type="ARBA" id="ARBA00022898"/>
    </source>
</evidence>
<keyword evidence="5 8" id="KW-0456">Lyase</keyword>
<sequence>MANRKINSLFCLGGRTINSINSPIYNALRKYVKSSPIPFHMPGHKIGKGIPYRLLKDLHQLDMTEIPGLDNLHFPDGVIKEAQDLAAKAFGADNTSFLVNGSTCGIHAAILGVCKPGDRLIVSRDCHKSVIGAMMLASVTPIYIAPKYDSLFGVPSLMLPSTVEEALKNNPDAVGVVLTRPNYYGLCSDIRVISDMVHSYNKILIVDEAHGAHLRFSSKLPYCALDADADVCIQSAHKTLPALTQGAYMHIKGNRVDVDKVKFVLRLIQTSSPSYIIMAFLDIARAIMEDYGAELIDKLLDNIDCFEKMICKNTGYKILSVQPFLSGHADKTRIVVNVRNTGKTGFFIEKILRNQFNIQVEMADMYNIVCISTIADGMKEFESLYYALKEIEKQFNNSMKSPDINVKELNIPLQAVSLDKIMQCSFKRQKLAESVNKVSRGIITPYPPGVPIVCPGELITEEAVQYIISVLKAGGTVNGVTDDGEIEILT</sequence>
<dbReference type="KEGG" id="ccl:Clocl_4031"/>
<keyword evidence="9" id="KW-1185">Reference proteome</keyword>
<dbReference type="Proteomes" id="UP000005435">
    <property type="component" value="Chromosome"/>
</dbReference>
<accession>G8LSV4</accession>
<dbReference type="InterPro" id="IPR015421">
    <property type="entry name" value="PyrdxlP-dep_Trfase_major"/>
</dbReference>
<feature type="domain" description="Orn/Lys/Arg decarboxylases family 1 pyridoxal-P attachment site" evidence="6">
    <location>
        <begin position="23"/>
        <end position="318"/>
    </location>
</feature>
<reference evidence="8 9" key="2">
    <citation type="journal article" date="2012" name="Stand. Genomic Sci.">
        <title>Complete Genome Sequence of Clostridium clariflavum DSM 19732.</title>
        <authorList>
            <person name="Izquierdo J.A."/>
            <person name="Goodwin L."/>
            <person name="Davenport K.W."/>
            <person name="Teshima H."/>
            <person name="Bruce D."/>
            <person name="Detter C."/>
            <person name="Tapia R."/>
            <person name="Han S."/>
            <person name="Land M."/>
            <person name="Hauser L."/>
            <person name="Jeffries C.D."/>
            <person name="Han J."/>
            <person name="Pitluck S."/>
            <person name="Nolan M."/>
            <person name="Chen A."/>
            <person name="Huntemann M."/>
            <person name="Mavromatis K."/>
            <person name="Mikhailova N."/>
            <person name="Liolios K."/>
            <person name="Woyke T."/>
            <person name="Lynd L.R."/>
        </authorList>
    </citation>
    <scope>NUCLEOTIDE SEQUENCE [LARGE SCALE GENOMIC DNA]</scope>
    <source>
        <strain evidence="9">DSM 19732 / NBRC 101661 / EBR45</strain>
    </source>
</reference>
<dbReference type="InterPro" id="IPR000310">
    <property type="entry name" value="Orn/Lys/Arg_deCO2ase_major_dom"/>
</dbReference>
<evidence type="ECO:0000313" key="9">
    <source>
        <dbReference type="Proteomes" id="UP000005435"/>
    </source>
</evidence>
<comment type="similarity">
    <text evidence="2">Belongs to the Orn/Lys/Arg decarboxylase class-I family.</text>
</comment>
<protein>
    <submittedName>
        <fullName evidence="8">Arginine/lysine/ornithine decarboxylase</fullName>
        <ecNumber evidence="8">4.1.1.19</ecNumber>
    </submittedName>
</protein>